<evidence type="ECO:0000313" key="6">
    <source>
        <dbReference type="Proteomes" id="UP000230390"/>
    </source>
</evidence>
<feature type="domain" description="DUF1565" evidence="4">
    <location>
        <begin position="24"/>
        <end position="65"/>
    </location>
</feature>
<evidence type="ECO:0000313" key="5">
    <source>
        <dbReference type="EMBL" id="PIL43278.1"/>
    </source>
</evidence>
<dbReference type="OrthoDB" id="7300353at2"/>
<proteinExistence type="predicted"/>
<dbReference type="InterPro" id="IPR011459">
    <property type="entry name" value="DUF1565"/>
</dbReference>
<name>A0A2G8TC85_9BURK</name>
<dbReference type="GO" id="GO:0016837">
    <property type="term" value="F:carbon-oxygen lyase activity, acting on polysaccharides"/>
    <property type="evidence" value="ECO:0007669"/>
    <property type="project" value="TreeGrafter"/>
</dbReference>
<dbReference type="InterPro" id="IPR012334">
    <property type="entry name" value="Pectin_lyas_fold"/>
</dbReference>
<comment type="subcellular location">
    <subcellularLocation>
        <location evidence="1">Secreted</location>
    </subcellularLocation>
</comment>
<keyword evidence="3" id="KW-0732">Signal</keyword>
<dbReference type="InterPro" id="IPR006626">
    <property type="entry name" value="PbH1"/>
</dbReference>
<protein>
    <recommendedName>
        <fullName evidence="4">DUF1565 domain-containing protein</fullName>
    </recommendedName>
</protein>
<dbReference type="NCBIfam" id="NF041518">
    <property type="entry name" value="choice_anch_Q"/>
    <property type="match status" value="1"/>
</dbReference>
<dbReference type="InterPro" id="IPR052052">
    <property type="entry name" value="Polysaccharide_Lyase_9"/>
</dbReference>
<keyword evidence="2" id="KW-0964">Secreted</keyword>
<dbReference type="GO" id="GO:0005576">
    <property type="term" value="C:extracellular region"/>
    <property type="evidence" value="ECO:0007669"/>
    <property type="project" value="UniProtKB-SubCell"/>
</dbReference>
<dbReference type="Proteomes" id="UP000230390">
    <property type="component" value="Unassembled WGS sequence"/>
</dbReference>
<dbReference type="AlphaFoldDB" id="A0A2G8TC85"/>
<dbReference type="PANTHER" id="PTHR40088">
    <property type="entry name" value="PECTATE LYASE (EUROFUNG)"/>
    <property type="match status" value="1"/>
</dbReference>
<dbReference type="Gene3D" id="2.160.20.10">
    <property type="entry name" value="Single-stranded right-handed beta-helix, Pectin lyase-like"/>
    <property type="match status" value="1"/>
</dbReference>
<accession>A0A2G8TC85</accession>
<dbReference type="SMART" id="SM00710">
    <property type="entry name" value="PbH1"/>
    <property type="match status" value="5"/>
</dbReference>
<dbReference type="EMBL" id="PDOC01000015">
    <property type="protein sequence ID" value="PIL43278.1"/>
    <property type="molecule type" value="Genomic_DNA"/>
</dbReference>
<evidence type="ECO:0000256" key="2">
    <source>
        <dbReference type="ARBA" id="ARBA00022525"/>
    </source>
</evidence>
<sequence length="361" mass="36961">MLAIAAAGASRASSTATLLFVATTGQDSNPGTAELPFRTIGRAASVARAGTTVLIAPGLYRENVKTTAHGSKAARIRYVSNGKWQARVIGRGTEAMWTNRGNHTDIVGFDISGSGRIGILNYASYTLVAGNHVHDLAVSGGCTGSGGAGITNANYGASDGDIIGNVVHDIGVPGKCAGVQGIYSSNLRGRIYNNIVYRASAFGIHLWHAANNVTIANNTVFANGAGNVGGGIVIGAGDSPGGVVLDNTKVVNNIVFNNPAAAIKEYCYAGENCTGARNTIANNLVYGNGSAISLRRGTDAGTIVADPQFVDFRPDGSGDYRLKETSPAVNSALASMAPATDIDNVARPRGGAPDIGAYENF</sequence>
<comment type="caution">
    <text evidence="5">The sequence shown here is derived from an EMBL/GenBank/DDBJ whole genome shotgun (WGS) entry which is preliminary data.</text>
</comment>
<dbReference type="PANTHER" id="PTHR40088:SF2">
    <property type="entry name" value="SECRETED SUGAR HYDROLASE"/>
    <property type="match status" value="1"/>
</dbReference>
<organism evidence="5 6">
    <name type="scientific">Massilia eurypsychrophila</name>
    <dbReference type="NCBI Taxonomy" id="1485217"/>
    <lineage>
        <taxon>Bacteria</taxon>
        <taxon>Pseudomonadati</taxon>
        <taxon>Pseudomonadota</taxon>
        <taxon>Betaproteobacteria</taxon>
        <taxon>Burkholderiales</taxon>
        <taxon>Oxalobacteraceae</taxon>
        <taxon>Telluria group</taxon>
        <taxon>Massilia</taxon>
    </lineage>
</organism>
<gene>
    <name evidence="5" type="ORF">CR105_19895</name>
</gene>
<evidence type="ECO:0000259" key="4">
    <source>
        <dbReference type="Pfam" id="PF07602"/>
    </source>
</evidence>
<keyword evidence="6" id="KW-1185">Reference proteome</keyword>
<reference evidence="5 6" key="1">
    <citation type="submission" date="2017-10" db="EMBL/GenBank/DDBJ databases">
        <title>Massilia psychrophilum sp. nov., a novel purple-pigmented bacterium isolated from Tianshan glacier, Xinjiang Municipality, China.</title>
        <authorList>
            <person name="Wang H."/>
        </authorList>
    </citation>
    <scope>NUCLEOTIDE SEQUENCE [LARGE SCALE GENOMIC DNA]</scope>
    <source>
        <strain evidence="5 6">JCM 30074</strain>
    </source>
</reference>
<dbReference type="InterPro" id="IPR059226">
    <property type="entry name" value="Choice_anch_Q_dom"/>
</dbReference>
<dbReference type="Pfam" id="PF07602">
    <property type="entry name" value="DUF1565"/>
    <property type="match status" value="1"/>
</dbReference>
<dbReference type="RefSeq" id="WP_099791410.1">
    <property type="nucleotide sequence ID" value="NZ_JBHLYV010000018.1"/>
</dbReference>
<dbReference type="SUPFAM" id="SSF51126">
    <property type="entry name" value="Pectin lyase-like"/>
    <property type="match status" value="1"/>
</dbReference>
<evidence type="ECO:0000256" key="1">
    <source>
        <dbReference type="ARBA" id="ARBA00004613"/>
    </source>
</evidence>
<dbReference type="InterPro" id="IPR011050">
    <property type="entry name" value="Pectin_lyase_fold/virulence"/>
</dbReference>
<evidence type="ECO:0000256" key="3">
    <source>
        <dbReference type="ARBA" id="ARBA00022729"/>
    </source>
</evidence>